<evidence type="ECO:0000313" key="3">
    <source>
        <dbReference type="EMBL" id="MBV6342745.1"/>
    </source>
</evidence>
<evidence type="ECO:0000259" key="2">
    <source>
        <dbReference type="Pfam" id="PF00346"/>
    </source>
</evidence>
<keyword evidence="4" id="KW-1185">Reference proteome</keyword>
<dbReference type="Pfam" id="PF00346">
    <property type="entry name" value="Complex1_49kDa"/>
    <property type="match status" value="1"/>
</dbReference>
<sequence length="178" mass="19662">FSGATLRGCGVNYDVRKHFPYDAYDLVEFDVPVGKNGDVYDRYLCRLEELRQSVRIVKQCIEALPRGPIMAPDAPKFTLPAKDKVLGDMESLIHHFMLITKGPMTAPKGEVYSAIEAPKGELGFYIVSDGTGKPYRMRIRSPSFVHVSALPRLCEGSLLADVVANIGTIDVVLGECDR</sequence>
<dbReference type="Proteomes" id="UP001196980">
    <property type="component" value="Unassembled WGS sequence"/>
</dbReference>
<feature type="non-terminal residue" evidence="3">
    <location>
        <position position="1"/>
    </location>
</feature>
<name>A0ABS6S2A8_9BACT</name>
<protein>
    <submittedName>
        <fullName evidence="3">NADH-quinone oxidoreductase subunit D</fullName>
        <ecNumber evidence="3">1.6.5.11</ecNumber>
    </submittedName>
</protein>
<dbReference type="InterPro" id="IPR001135">
    <property type="entry name" value="NADH_Q_OxRdtase_suD"/>
</dbReference>
<dbReference type="EC" id="1.6.5.11" evidence="3"/>
<reference evidence="3 4" key="1">
    <citation type="journal article" date="2020" name="J Geophys Res Biogeosci">
        <title>Magnetotaxis as an Adaptation to Enable Bacterial Shuttling of Microbial Sulfur and Sulfur Cycling Across Aquatic Oxic#Anoxic Interfaces.</title>
        <authorList>
            <person name="Li J."/>
            <person name="Liu P."/>
            <person name="Wang J."/>
            <person name="Roberts A.P."/>
            <person name="Pan Y."/>
        </authorList>
    </citation>
    <scope>NUCLEOTIDE SEQUENCE [LARGE SCALE GENOMIC DNA]</scope>
    <source>
        <strain evidence="3 4">MYR-1_YQ</strain>
    </source>
</reference>
<dbReference type="PANTHER" id="PTHR11993:SF10">
    <property type="entry name" value="NADH DEHYDROGENASE [UBIQUINONE] IRON-SULFUR PROTEIN 2, MITOCHONDRIAL"/>
    <property type="match status" value="1"/>
</dbReference>
<dbReference type="EMBL" id="JABXWD010000332">
    <property type="protein sequence ID" value="MBV6342745.1"/>
    <property type="molecule type" value="Genomic_DNA"/>
</dbReference>
<gene>
    <name evidence="3" type="ORF">HWQ67_14255</name>
</gene>
<dbReference type="PANTHER" id="PTHR11993">
    <property type="entry name" value="NADH-UBIQUINONE OXIDOREDUCTASE 49 KDA SUBUNIT"/>
    <property type="match status" value="1"/>
</dbReference>
<dbReference type="InterPro" id="IPR029014">
    <property type="entry name" value="NiFe-Hase_large"/>
</dbReference>
<organism evidence="3 4">
    <name type="scientific">Candidatus Magnetobacterium casense</name>
    <dbReference type="NCBI Taxonomy" id="1455061"/>
    <lineage>
        <taxon>Bacteria</taxon>
        <taxon>Pseudomonadati</taxon>
        <taxon>Nitrospirota</taxon>
        <taxon>Thermodesulfovibrionia</taxon>
        <taxon>Thermodesulfovibrionales</taxon>
        <taxon>Candidatus Magnetobacteriaceae</taxon>
        <taxon>Candidatus Magnetobacterium</taxon>
    </lineage>
</organism>
<evidence type="ECO:0000313" key="4">
    <source>
        <dbReference type="Proteomes" id="UP001196980"/>
    </source>
</evidence>
<dbReference type="InterPro" id="IPR022885">
    <property type="entry name" value="NDH1_su_D/H"/>
</dbReference>
<dbReference type="GO" id="GO:0016491">
    <property type="term" value="F:oxidoreductase activity"/>
    <property type="evidence" value="ECO:0007669"/>
    <property type="project" value="UniProtKB-KW"/>
</dbReference>
<keyword evidence="3" id="KW-0560">Oxidoreductase</keyword>
<proteinExistence type="predicted"/>
<dbReference type="SUPFAM" id="SSF56762">
    <property type="entry name" value="HydB/Nqo4-like"/>
    <property type="match status" value="1"/>
</dbReference>
<feature type="domain" description="NADH-quinone oxidoreductase subunit D" evidence="2">
    <location>
        <begin position="1"/>
        <end position="178"/>
    </location>
</feature>
<dbReference type="Gene3D" id="1.10.645.10">
    <property type="entry name" value="Cytochrome-c3 Hydrogenase, chain B"/>
    <property type="match status" value="1"/>
</dbReference>
<evidence type="ECO:0000256" key="1">
    <source>
        <dbReference type="ARBA" id="ARBA00004202"/>
    </source>
</evidence>
<comment type="subcellular location">
    <subcellularLocation>
        <location evidence="1">Cell membrane</location>
        <topology evidence="1">Peripheral membrane protein</topology>
    </subcellularLocation>
</comment>
<comment type="caution">
    <text evidence="3">The sequence shown here is derived from an EMBL/GenBank/DDBJ whole genome shotgun (WGS) entry which is preliminary data.</text>
</comment>
<accession>A0ABS6S2A8</accession>